<dbReference type="SUPFAM" id="SSF55811">
    <property type="entry name" value="Nudix"/>
    <property type="match status" value="1"/>
</dbReference>
<proteinExistence type="inferred from homology"/>
<keyword evidence="5 18" id="KW-0479">Metal-binding</keyword>
<comment type="catalytic activity">
    <reaction evidence="10">
        <text>8-oxo-dGTP + H2O = 8-oxo-dGMP + diphosphate + H(+)</text>
        <dbReference type="Rhea" id="RHEA:31575"/>
        <dbReference type="ChEBI" id="CHEBI:15377"/>
        <dbReference type="ChEBI" id="CHEBI:15378"/>
        <dbReference type="ChEBI" id="CHEBI:33019"/>
        <dbReference type="ChEBI" id="CHEBI:63224"/>
        <dbReference type="ChEBI" id="CHEBI:77896"/>
        <dbReference type="EC" id="3.6.1.55"/>
    </reaction>
</comment>
<dbReference type="EC" id="3.6.1.55" evidence="12"/>
<dbReference type="Gene3D" id="3.20.20.70">
    <property type="entry name" value="Aldolase class I"/>
    <property type="match status" value="1"/>
</dbReference>
<dbReference type="PROSITE" id="PS00893">
    <property type="entry name" value="NUDIX_BOX"/>
    <property type="match status" value="1"/>
</dbReference>
<dbReference type="GO" id="GO:0044716">
    <property type="term" value="F:8-oxo-GDP phosphatase activity"/>
    <property type="evidence" value="ECO:0007669"/>
    <property type="project" value="TreeGrafter"/>
</dbReference>
<evidence type="ECO:0000256" key="4">
    <source>
        <dbReference type="ARBA" id="ARBA00022705"/>
    </source>
</evidence>
<comment type="cofactor">
    <cofactor evidence="1 18">
        <name>Mg(2+)</name>
        <dbReference type="ChEBI" id="CHEBI:18420"/>
    </cofactor>
</comment>
<evidence type="ECO:0000256" key="17">
    <source>
        <dbReference type="PIRSR" id="PIRSR603561-1"/>
    </source>
</evidence>
<dbReference type="Pfam" id="PF14815">
    <property type="entry name" value="NUDIX_4"/>
    <property type="match status" value="1"/>
</dbReference>
<evidence type="ECO:0000256" key="15">
    <source>
        <dbReference type="ARBA" id="ARBA00041979"/>
    </source>
</evidence>
<dbReference type="InterPro" id="IPR036206">
    <property type="entry name" value="ThiamineP_synth_sf"/>
</dbReference>
<feature type="binding site" evidence="18">
    <location>
        <position position="59"/>
    </location>
    <ligand>
        <name>Mg(2+)</name>
        <dbReference type="ChEBI" id="CHEBI:18420"/>
    </ligand>
</feature>
<keyword evidence="8 18" id="KW-0460">Magnesium</keyword>
<dbReference type="InterPro" id="IPR000086">
    <property type="entry name" value="NUDIX_hydrolase_dom"/>
</dbReference>
<name>A0A6S6SGM1_9GAMM</name>
<keyword evidence="6" id="KW-0227">DNA damage</keyword>
<evidence type="ECO:0000256" key="1">
    <source>
        <dbReference type="ARBA" id="ARBA00001946"/>
    </source>
</evidence>
<dbReference type="FunFam" id="3.90.79.10:FF:000014">
    <property type="entry name" value="8-oxo-dGTP diphosphatase MutT"/>
    <property type="match status" value="1"/>
</dbReference>
<dbReference type="SUPFAM" id="SSF51391">
    <property type="entry name" value="Thiamin phosphate synthase"/>
    <property type="match status" value="1"/>
</dbReference>
<comment type="catalytic activity">
    <reaction evidence="11">
        <text>8-oxo-GTP + H2O = 8-oxo-GMP + diphosphate + H(+)</text>
        <dbReference type="Rhea" id="RHEA:67616"/>
        <dbReference type="ChEBI" id="CHEBI:15377"/>
        <dbReference type="ChEBI" id="CHEBI:15378"/>
        <dbReference type="ChEBI" id="CHEBI:33019"/>
        <dbReference type="ChEBI" id="CHEBI:143553"/>
        <dbReference type="ChEBI" id="CHEBI:145694"/>
    </reaction>
</comment>
<feature type="binding site" evidence="17">
    <location>
        <position position="30"/>
    </location>
    <ligand>
        <name>8-oxo-dGTP</name>
        <dbReference type="ChEBI" id="CHEBI:77896"/>
    </ligand>
</feature>
<evidence type="ECO:0000256" key="16">
    <source>
        <dbReference type="ARBA" id="ARBA00042798"/>
    </source>
</evidence>
<evidence type="ECO:0000256" key="3">
    <source>
        <dbReference type="ARBA" id="ARBA00022457"/>
    </source>
</evidence>
<dbReference type="InterPro" id="IPR015797">
    <property type="entry name" value="NUDIX_hydrolase-like_dom_sf"/>
</dbReference>
<reference evidence="20" key="1">
    <citation type="submission" date="2020-01" db="EMBL/GenBank/DDBJ databases">
        <authorList>
            <person name="Meier V. D."/>
            <person name="Meier V D."/>
        </authorList>
    </citation>
    <scope>NUCLEOTIDE SEQUENCE</scope>
    <source>
        <strain evidence="20">HLG_WM_MAG_07</strain>
    </source>
</reference>
<dbReference type="InterPro" id="IPR013785">
    <property type="entry name" value="Aldolase_TIM"/>
</dbReference>
<dbReference type="Pfam" id="PF02581">
    <property type="entry name" value="TMP-TENI"/>
    <property type="match status" value="1"/>
</dbReference>
<dbReference type="EMBL" id="CACVAY010000039">
    <property type="protein sequence ID" value="CAA6809227.1"/>
    <property type="molecule type" value="Genomic_DNA"/>
</dbReference>
<keyword evidence="4" id="KW-0235">DNA replication</keyword>
<evidence type="ECO:0000313" key="20">
    <source>
        <dbReference type="EMBL" id="CAA6809227.1"/>
    </source>
</evidence>
<evidence type="ECO:0000256" key="5">
    <source>
        <dbReference type="ARBA" id="ARBA00022723"/>
    </source>
</evidence>
<evidence type="ECO:0000256" key="8">
    <source>
        <dbReference type="ARBA" id="ARBA00022842"/>
    </source>
</evidence>
<feature type="binding site" evidence="17">
    <location>
        <position position="25"/>
    </location>
    <ligand>
        <name>8-oxo-dGTP</name>
        <dbReference type="ChEBI" id="CHEBI:77896"/>
    </ligand>
</feature>
<sequence>MQKRIHVVAAVIYDQTQHKIFLAKRPSDKHQGGKWEFPGGKVETGESAEQALKRELFEEIGIQATHYTPLIQIRYDYPDKHILLDVWEVHQFSGNAHGKEGQFTEWATRSNIDAYTFPAANVPILKAIKQPSRCLITPDFSETPDFLSKLDKTLQNGIKLICFRAKNADATSYIDMAEKVIEQAGQYGAIVTLNSPPAFVAGEHGNHLTSHQLMQDLPRAGGLSAIITSASCHNVKELKRAEEIGVEFAFLSPVLKTQSHPDNKPMGWKDFQTLVSNVNTPVYALGGLGNDEITTAKQHGAQGVAAISGFWES</sequence>
<dbReference type="NCBIfam" id="TIGR00586">
    <property type="entry name" value="mutt"/>
    <property type="match status" value="1"/>
</dbReference>
<evidence type="ECO:0000256" key="7">
    <source>
        <dbReference type="ARBA" id="ARBA00022801"/>
    </source>
</evidence>
<comment type="similarity">
    <text evidence="2">Belongs to the Nudix hydrolase family.</text>
</comment>
<dbReference type="GO" id="GO:0044715">
    <property type="term" value="F:8-oxo-dGDP phosphatase activity"/>
    <property type="evidence" value="ECO:0007669"/>
    <property type="project" value="TreeGrafter"/>
</dbReference>
<dbReference type="InterPro" id="IPR022998">
    <property type="entry name" value="ThiamineP_synth_TenI"/>
</dbReference>
<dbReference type="InterPro" id="IPR029119">
    <property type="entry name" value="MutY_C"/>
</dbReference>
<keyword evidence="7 20" id="KW-0378">Hydrolase</keyword>
<dbReference type="InterPro" id="IPR047127">
    <property type="entry name" value="MutT-like"/>
</dbReference>
<dbReference type="AlphaFoldDB" id="A0A6S6SGM1"/>
<dbReference type="GO" id="GO:0009228">
    <property type="term" value="P:thiamine biosynthetic process"/>
    <property type="evidence" value="ECO:0007669"/>
    <property type="project" value="UniProtKB-KW"/>
</dbReference>
<dbReference type="PANTHER" id="PTHR47707:SF1">
    <property type="entry name" value="NUDIX HYDROLASE FAMILY PROTEIN"/>
    <property type="match status" value="1"/>
</dbReference>
<evidence type="ECO:0000256" key="13">
    <source>
        <dbReference type="ARBA" id="ARBA00040794"/>
    </source>
</evidence>
<dbReference type="PANTHER" id="PTHR47707">
    <property type="entry name" value="8-OXO-DGTP DIPHOSPHATASE"/>
    <property type="match status" value="1"/>
</dbReference>
<dbReference type="GO" id="GO:0006281">
    <property type="term" value="P:DNA repair"/>
    <property type="evidence" value="ECO:0007669"/>
    <property type="project" value="UniProtKB-KW"/>
</dbReference>
<dbReference type="InterPro" id="IPR020476">
    <property type="entry name" value="Nudix_hydrolase"/>
</dbReference>
<evidence type="ECO:0000256" key="2">
    <source>
        <dbReference type="ARBA" id="ARBA00005582"/>
    </source>
</evidence>
<gene>
    <name evidence="20" type="ORF">HELGO_WM12931</name>
</gene>
<dbReference type="InterPro" id="IPR003561">
    <property type="entry name" value="Mutator_MutT"/>
</dbReference>
<feature type="domain" description="Nudix hydrolase" evidence="19">
    <location>
        <begin position="3"/>
        <end position="132"/>
    </location>
</feature>
<evidence type="ECO:0000259" key="19">
    <source>
        <dbReference type="PROSITE" id="PS51462"/>
    </source>
</evidence>
<organism evidence="20">
    <name type="scientific">uncultured Thiotrichaceae bacterium</name>
    <dbReference type="NCBI Taxonomy" id="298394"/>
    <lineage>
        <taxon>Bacteria</taxon>
        <taxon>Pseudomonadati</taxon>
        <taxon>Pseudomonadota</taxon>
        <taxon>Gammaproteobacteria</taxon>
        <taxon>Thiotrichales</taxon>
        <taxon>Thiotrichaceae</taxon>
        <taxon>environmental samples</taxon>
    </lineage>
</organism>
<evidence type="ECO:0000256" key="14">
    <source>
        <dbReference type="ARBA" id="ARBA00041592"/>
    </source>
</evidence>
<dbReference type="PROSITE" id="PS51462">
    <property type="entry name" value="NUDIX"/>
    <property type="match status" value="1"/>
</dbReference>
<keyword evidence="3" id="KW-0515">Mutator protein</keyword>
<protein>
    <recommendedName>
        <fullName evidence="13">8-oxo-dGTP diphosphatase</fullName>
        <ecNumber evidence="12">3.6.1.55</ecNumber>
    </recommendedName>
    <alternativeName>
        <fullName evidence="16">7,8-dihydro-8-oxoguanine-triphosphatase</fullName>
    </alternativeName>
    <alternativeName>
        <fullName evidence="15">Mutator protein MutT</fullName>
    </alternativeName>
    <alternativeName>
        <fullName evidence="14">dGTP pyrophosphohydrolase</fullName>
    </alternativeName>
</protein>
<evidence type="ECO:0000256" key="12">
    <source>
        <dbReference type="ARBA" id="ARBA00038905"/>
    </source>
</evidence>
<evidence type="ECO:0000256" key="10">
    <source>
        <dbReference type="ARBA" id="ARBA00035861"/>
    </source>
</evidence>
<evidence type="ECO:0000256" key="18">
    <source>
        <dbReference type="PIRSR" id="PIRSR603561-2"/>
    </source>
</evidence>
<feature type="binding site" evidence="18">
    <location>
        <position position="39"/>
    </location>
    <ligand>
        <name>Mg(2+)</name>
        <dbReference type="ChEBI" id="CHEBI:18420"/>
    </ligand>
</feature>
<feature type="binding site" evidence="17">
    <location>
        <position position="121"/>
    </location>
    <ligand>
        <name>8-oxo-dGTP</name>
        <dbReference type="ChEBI" id="CHEBI:77896"/>
    </ligand>
</feature>
<dbReference type="PRINTS" id="PR00502">
    <property type="entry name" value="NUDIXFAMILY"/>
</dbReference>
<dbReference type="InterPro" id="IPR020084">
    <property type="entry name" value="NUDIX_hydrolase_CS"/>
</dbReference>
<accession>A0A6S6SGM1</accession>
<evidence type="ECO:0000256" key="11">
    <source>
        <dbReference type="ARBA" id="ARBA00036904"/>
    </source>
</evidence>
<dbReference type="CDD" id="cd03425">
    <property type="entry name" value="NUDIX_MutT_NudA_like"/>
    <property type="match status" value="1"/>
</dbReference>
<dbReference type="NCBIfam" id="NF006530">
    <property type="entry name" value="PRK08999.1"/>
    <property type="match status" value="1"/>
</dbReference>
<evidence type="ECO:0000256" key="6">
    <source>
        <dbReference type="ARBA" id="ARBA00022763"/>
    </source>
</evidence>
<keyword evidence="9" id="KW-0234">DNA repair</keyword>
<dbReference type="GO" id="GO:0046872">
    <property type="term" value="F:metal ion binding"/>
    <property type="evidence" value="ECO:0007669"/>
    <property type="project" value="UniProtKB-KW"/>
</dbReference>
<dbReference type="GO" id="GO:0006260">
    <property type="term" value="P:DNA replication"/>
    <property type="evidence" value="ECO:0007669"/>
    <property type="project" value="UniProtKB-KW"/>
</dbReference>
<dbReference type="CDD" id="cd00564">
    <property type="entry name" value="TMP_TenI"/>
    <property type="match status" value="1"/>
</dbReference>
<dbReference type="Gene3D" id="3.90.79.10">
    <property type="entry name" value="Nucleoside Triphosphate Pyrophosphohydrolase"/>
    <property type="match status" value="1"/>
</dbReference>
<feature type="binding site" evidence="17">
    <location>
        <begin position="36"/>
        <end position="39"/>
    </location>
    <ligand>
        <name>8-oxo-dGTP</name>
        <dbReference type="ChEBI" id="CHEBI:77896"/>
    </ligand>
</feature>
<dbReference type="GO" id="GO:0008413">
    <property type="term" value="F:8-oxo-7,8-dihydroguanosine triphosphate pyrophosphatase activity"/>
    <property type="evidence" value="ECO:0007669"/>
    <property type="project" value="InterPro"/>
</dbReference>
<dbReference type="GO" id="GO:0035539">
    <property type="term" value="F:8-oxo-7,8-dihydrodeoxyguanosine triphosphate pyrophosphatase activity"/>
    <property type="evidence" value="ECO:0007669"/>
    <property type="project" value="UniProtKB-EC"/>
</dbReference>
<evidence type="ECO:0000256" key="9">
    <source>
        <dbReference type="ARBA" id="ARBA00023204"/>
    </source>
</evidence>